<dbReference type="EMBL" id="JACXWD010000003">
    <property type="protein sequence ID" value="MBD3866886.1"/>
    <property type="molecule type" value="Genomic_DNA"/>
</dbReference>
<dbReference type="Pfam" id="PF02223">
    <property type="entry name" value="Thymidylate_kin"/>
    <property type="match status" value="1"/>
</dbReference>
<comment type="catalytic activity">
    <reaction evidence="10 12">
        <text>dTMP + ATP = dTDP + ADP</text>
        <dbReference type="Rhea" id="RHEA:13517"/>
        <dbReference type="ChEBI" id="CHEBI:30616"/>
        <dbReference type="ChEBI" id="CHEBI:58369"/>
        <dbReference type="ChEBI" id="CHEBI:63528"/>
        <dbReference type="ChEBI" id="CHEBI:456216"/>
        <dbReference type="EC" id="2.7.4.9"/>
    </reaction>
</comment>
<dbReference type="SUPFAM" id="SSF52540">
    <property type="entry name" value="P-loop containing nucleoside triphosphate hydrolases"/>
    <property type="match status" value="1"/>
</dbReference>
<dbReference type="HAMAP" id="MF_00165">
    <property type="entry name" value="Thymidylate_kinase"/>
    <property type="match status" value="1"/>
</dbReference>
<evidence type="ECO:0000256" key="10">
    <source>
        <dbReference type="ARBA" id="ARBA00048743"/>
    </source>
</evidence>
<dbReference type="Gene3D" id="3.40.50.300">
    <property type="entry name" value="P-loop containing nucleotide triphosphate hydrolases"/>
    <property type="match status" value="1"/>
</dbReference>
<evidence type="ECO:0000256" key="5">
    <source>
        <dbReference type="ARBA" id="ARBA00022727"/>
    </source>
</evidence>
<organism evidence="14 15">
    <name type="scientific">Candidatus Polarisedimenticola svalbardensis</name>
    <dbReference type="NCBI Taxonomy" id="2886004"/>
    <lineage>
        <taxon>Bacteria</taxon>
        <taxon>Pseudomonadati</taxon>
        <taxon>Acidobacteriota</taxon>
        <taxon>Candidatus Polarisedimenticolia</taxon>
        <taxon>Candidatus Polarisedimenticolales</taxon>
        <taxon>Candidatus Polarisedimenticolaceae</taxon>
        <taxon>Candidatus Polarisedimenticola</taxon>
    </lineage>
</organism>
<keyword evidence="7 12" id="KW-0418">Kinase</keyword>
<evidence type="ECO:0000256" key="2">
    <source>
        <dbReference type="ARBA" id="ARBA00012980"/>
    </source>
</evidence>
<evidence type="ECO:0000256" key="7">
    <source>
        <dbReference type="ARBA" id="ARBA00022777"/>
    </source>
</evidence>
<dbReference type="GO" id="GO:0006233">
    <property type="term" value="P:dTDP biosynthetic process"/>
    <property type="evidence" value="ECO:0007669"/>
    <property type="project" value="InterPro"/>
</dbReference>
<dbReference type="PANTHER" id="PTHR10344:SF4">
    <property type="entry name" value="UMP-CMP KINASE 2, MITOCHONDRIAL"/>
    <property type="match status" value="1"/>
</dbReference>
<proteinExistence type="inferred from homology"/>
<evidence type="ECO:0000256" key="4">
    <source>
        <dbReference type="ARBA" id="ARBA00022679"/>
    </source>
</evidence>
<dbReference type="AlphaFoldDB" id="A0A8J7C243"/>
<comment type="function">
    <text evidence="11 12">Phosphorylation of dTMP to form dTDP in both de novo and salvage pathways of dTTP synthesis.</text>
</comment>
<dbReference type="GO" id="GO:0005524">
    <property type="term" value="F:ATP binding"/>
    <property type="evidence" value="ECO:0007669"/>
    <property type="project" value="UniProtKB-UniRule"/>
</dbReference>
<dbReference type="PANTHER" id="PTHR10344">
    <property type="entry name" value="THYMIDYLATE KINASE"/>
    <property type="match status" value="1"/>
</dbReference>
<dbReference type="GO" id="GO:0004798">
    <property type="term" value="F:dTMP kinase activity"/>
    <property type="evidence" value="ECO:0007669"/>
    <property type="project" value="UniProtKB-UniRule"/>
</dbReference>
<evidence type="ECO:0000313" key="14">
    <source>
        <dbReference type="EMBL" id="MBD3866886.1"/>
    </source>
</evidence>
<reference evidence="14 15" key="1">
    <citation type="submission" date="2020-08" db="EMBL/GenBank/DDBJ databases">
        <title>Acidobacteriota in marine sediments use diverse sulfur dissimilation pathways.</title>
        <authorList>
            <person name="Wasmund K."/>
        </authorList>
    </citation>
    <scope>NUCLEOTIDE SEQUENCE [LARGE SCALE GENOMIC DNA]</scope>
    <source>
        <strain evidence="14">MAG AM4</strain>
    </source>
</reference>
<feature type="binding site" evidence="12">
    <location>
        <begin position="17"/>
        <end position="24"/>
    </location>
    <ligand>
        <name>ATP</name>
        <dbReference type="ChEBI" id="CHEBI:30616"/>
    </ligand>
</feature>
<sequence>MRPGSAQLPGSFISFEGIEGSGKSTQILHLADRLRQAGKEVVLTREPGGTALGRDLRTLLLQSGDSPPCPMTELLLYAADRAQHLEELIEPALARGAVVLTDRYLDATLAYQGYGRELGCDLILKIHSHPPLDRRPVRTVLLDMEAEVGVNRARVRNTFEGTTVSEGRFEEEQLEFHSRVRDGYLLLAAQDPERFRVVDAEGGIESVAERVWDTVRDIVLDVS</sequence>
<keyword evidence="6 12" id="KW-0547">Nucleotide-binding</keyword>
<dbReference type="GO" id="GO:0005829">
    <property type="term" value="C:cytosol"/>
    <property type="evidence" value="ECO:0007669"/>
    <property type="project" value="TreeGrafter"/>
</dbReference>
<evidence type="ECO:0000259" key="13">
    <source>
        <dbReference type="Pfam" id="PF02223"/>
    </source>
</evidence>
<dbReference type="CDD" id="cd01672">
    <property type="entry name" value="TMPK"/>
    <property type="match status" value="1"/>
</dbReference>
<evidence type="ECO:0000256" key="8">
    <source>
        <dbReference type="ARBA" id="ARBA00022840"/>
    </source>
</evidence>
<evidence type="ECO:0000256" key="3">
    <source>
        <dbReference type="ARBA" id="ARBA00017144"/>
    </source>
</evidence>
<name>A0A8J7C243_9BACT</name>
<keyword evidence="8 12" id="KW-0067">ATP-binding</keyword>
<dbReference type="GO" id="GO:0006227">
    <property type="term" value="P:dUDP biosynthetic process"/>
    <property type="evidence" value="ECO:0007669"/>
    <property type="project" value="TreeGrafter"/>
</dbReference>
<protein>
    <recommendedName>
        <fullName evidence="3 12">Thymidylate kinase</fullName>
        <ecNumber evidence="2 12">2.7.4.9</ecNumber>
    </recommendedName>
    <alternativeName>
        <fullName evidence="9 12">dTMP kinase</fullName>
    </alternativeName>
</protein>
<evidence type="ECO:0000256" key="6">
    <source>
        <dbReference type="ARBA" id="ARBA00022741"/>
    </source>
</evidence>
<dbReference type="InterPro" id="IPR027417">
    <property type="entry name" value="P-loop_NTPase"/>
</dbReference>
<comment type="caution">
    <text evidence="14">The sequence shown here is derived from an EMBL/GenBank/DDBJ whole genome shotgun (WGS) entry which is preliminary data.</text>
</comment>
<dbReference type="InterPro" id="IPR039430">
    <property type="entry name" value="Thymidylate_kin-like_dom"/>
</dbReference>
<evidence type="ECO:0000256" key="9">
    <source>
        <dbReference type="ARBA" id="ARBA00029962"/>
    </source>
</evidence>
<evidence type="ECO:0000256" key="11">
    <source>
        <dbReference type="ARBA" id="ARBA00057735"/>
    </source>
</evidence>
<gene>
    <name evidence="12 14" type="primary">tmk</name>
    <name evidence="14" type="ORF">IFK94_02085</name>
</gene>
<evidence type="ECO:0000256" key="12">
    <source>
        <dbReference type="HAMAP-Rule" id="MF_00165"/>
    </source>
</evidence>
<keyword evidence="4 12" id="KW-0808">Transferase</keyword>
<comment type="similarity">
    <text evidence="1 12">Belongs to the thymidylate kinase family.</text>
</comment>
<accession>A0A8J7C243</accession>
<keyword evidence="5 12" id="KW-0545">Nucleotide biosynthesis</keyword>
<feature type="domain" description="Thymidylate kinase-like" evidence="13">
    <location>
        <begin position="15"/>
        <end position="210"/>
    </location>
</feature>
<dbReference type="EC" id="2.7.4.9" evidence="2 12"/>
<evidence type="ECO:0000313" key="15">
    <source>
        <dbReference type="Proteomes" id="UP000648239"/>
    </source>
</evidence>
<evidence type="ECO:0000256" key="1">
    <source>
        <dbReference type="ARBA" id="ARBA00009776"/>
    </source>
</evidence>
<dbReference type="GO" id="GO:0006235">
    <property type="term" value="P:dTTP biosynthetic process"/>
    <property type="evidence" value="ECO:0007669"/>
    <property type="project" value="UniProtKB-UniRule"/>
</dbReference>
<dbReference type="Proteomes" id="UP000648239">
    <property type="component" value="Unassembled WGS sequence"/>
</dbReference>
<dbReference type="InterPro" id="IPR018094">
    <property type="entry name" value="Thymidylate_kinase"/>
</dbReference>
<dbReference type="NCBIfam" id="TIGR00041">
    <property type="entry name" value="DTMP_kinase"/>
    <property type="match status" value="1"/>
</dbReference>
<dbReference type="FunFam" id="3.40.50.300:FF:000225">
    <property type="entry name" value="Thymidylate kinase"/>
    <property type="match status" value="1"/>
</dbReference>